<comment type="subcellular location">
    <subcellularLocation>
        <location evidence="1">Cell membrane</location>
        <topology evidence="1">Peripheral membrane protein</topology>
    </subcellularLocation>
</comment>
<evidence type="ECO:0000256" key="7">
    <source>
        <dbReference type="ARBA" id="ARBA00023136"/>
    </source>
</evidence>
<protein>
    <submittedName>
        <fullName evidence="9">Dipeptide/oligopeptide/nickel ABC transporter ATP-binding protein</fullName>
    </submittedName>
</protein>
<keyword evidence="6 9" id="KW-0067">ATP-binding</keyword>
<dbReference type="FunFam" id="3.40.50.300:FF:000016">
    <property type="entry name" value="Oligopeptide ABC transporter ATP-binding component"/>
    <property type="match status" value="1"/>
</dbReference>
<dbReference type="EMBL" id="CP017634">
    <property type="protein sequence ID" value="ATW24645.1"/>
    <property type="molecule type" value="Genomic_DNA"/>
</dbReference>
<proteinExistence type="inferred from homology"/>
<evidence type="ECO:0000313" key="10">
    <source>
        <dbReference type="Proteomes" id="UP000323521"/>
    </source>
</evidence>
<dbReference type="KEGG" id="fwa:DCMF_07505"/>
<evidence type="ECO:0000256" key="4">
    <source>
        <dbReference type="ARBA" id="ARBA00022475"/>
    </source>
</evidence>
<dbReference type="GO" id="GO:0015833">
    <property type="term" value="P:peptide transport"/>
    <property type="evidence" value="ECO:0007669"/>
    <property type="project" value="InterPro"/>
</dbReference>
<dbReference type="SUPFAM" id="SSF52540">
    <property type="entry name" value="P-loop containing nucleoside triphosphate hydrolases"/>
    <property type="match status" value="1"/>
</dbReference>
<evidence type="ECO:0000256" key="2">
    <source>
        <dbReference type="ARBA" id="ARBA00005417"/>
    </source>
</evidence>
<evidence type="ECO:0000313" key="9">
    <source>
        <dbReference type="EMBL" id="ATW24645.1"/>
    </source>
</evidence>
<keyword evidence="10" id="KW-1185">Reference proteome</keyword>
<keyword evidence="7" id="KW-0472">Membrane</keyword>
<dbReference type="SMART" id="SM00382">
    <property type="entry name" value="AAA"/>
    <property type="match status" value="1"/>
</dbReference>
<dbReference type="GO" id="GO:0005886">
    <property type="term" value="C:plasma membrane"/>
    <property type="evidence" value="ECO:0007669"/>
    <property type="project" value="UniProtKB-SubCell"/>
</dbReference>
<dbReference type="Gene3D" id="3.40.50.300">
    <property type="entry name" value="P-loop containing nucleotide triphosphate hydrolases"/>
    <property type="match status" value="1"/>
</dbReference>
<dbReference type="InterPro" id="IPR013563">
    <property type="entry name" value="Oligopep_ABC_C"/>
</dbReference>
<dbReference type="CDD" id="cd03257">
    <property type="entry name" value="ABC_NikE_OppD_transporters"/>
    <property type="match status" value="1"/>
</dbReference>
<dbReference type="InterPro" id="IPR003593">
    <property type="entry name" value="AAA+_ATPase"/>
</dbReference>
<feature type="domain" description="ABC transporter" evidence="8">
    <location>
        <begin position="7"/>
        <end position="256"/>
    </location>
</feature>
<evidence type="ECO:0000256" key="1">
    <source>
        <dbReference type="ARBA" id="ARBA00004202"/>
    </source>
</evidence>
<evidence type="ECO:0000256" key="3">
    <source>
        <dbReference type="ARBA" id="ARBA00022448"/>
    </source>
</evidence>
<dbReference type="InterPro" id="IPR017871">
    <property type="entry name" value="ABC_transporter-like_CS"/>
</dbReference>
<dbReference type="PANTHER" id="PTHR43297">
    <property type="entry name" value="OLIGOPEPTIDE TRANSPORT ATP-BINDING PROTEIN APPD"/>
    <property type="match status" value="1"/>
</dbReference>
<keyword evidence="3" id="KW-0813">Transport</keyword>
<dbReference type="Pfam" id="PF00005">
    <property type="entry name" value="ABC_tran"/>
    <property type="match status" value="1"/>
</dbReference>
<dbReference type="Proteomes" id="UP000323521">
    <property type="component" value="Chromosome"/>
</dbReference>
<evidence type="ECO:0000259" key="8">
    <source>
        <dbReference type="PROSITE" id="PS50893"/>
    </source>
</evidence>
<dbReference type="PROSITE" id="PS50893">
    <property type="entry name" value="ABC_TRANSPORTER_2"/>
    <property type="match status" value="1"/>
</dbReference>
<dbReference type="Pfam" id="PF08352">
    <property type="entry name" value="oligo_HPY"/>
    <property type="match status" value="1"/>
</dbReference>
<dbReference type="NCBIfam" id="TIGR01727">
    <property type="entry name" value="oligo_HPY"/>
    <property type="match status" value="1"/>
</dbReference>
<dbReference type="OrthoDB" id="9779287at2"/>
<name>A0A3G1KRB1_FORW1</name>
<dbReference type="AlphaFoldDB" id="A0A3G1KRB1"/>
<organism evidence="9 10">
    <name type="scientific">Formimonas warabiya</name>
    <dbReference type="NCBI Taxonomy" id="1761012"/>
    <lineage>
        <taxon>Bacteria</taxon>
        <taxon>Bacillati</taxon>
        <taxon>Bacillota</taxon>
        <taxon>Clostridia</taxon>
        <taxon>Eubacteriales</taxon>
        <taxon>Peptococcaceae</taxon>
        <taxon>Candidatus Formimonas</taxon>
    </lineage>
</organism>
<keyword evidence="5" id="KW-0547">Nucleotide-binding</keyword>
<dbReference type="InterPro" id="IPR050388">
    <property type="entry name" value="ABC_Ni/Peptide_Import"/>
</dbReference>
<reference evidence="9 10" key="1">
    <citation type="submission" date="2016-10" db="EMBL/GenBank/DDBJ databases">
        <title>Complete Genome Sequence of Peptococcaceae strain DCMF.</title>
        <authorList>
            <person name="Edwards R.J."/>
            <person name="Holland S.I."/>
            <person name="Deshpande N.P."/>
            <person name="Wong Y.K."/>
            <person name="Ertan H."/>
            <person name="Manefield M."/>
            <person name="Russell T.L."/>
            <person name="Lee M.J."/>
        </authorList>
    </citation>
    <scope>NUCLEOTIDE SEQUENCE [LARGE SCALE GENOMIC DNA]</scope>
    <source>
        <strain evidence="9 10">DCMF</strain>
    </source>
</reference>
<sequence>MDDYFSIRNLKIDYKTFDGEKNVLDIERLSIQKGETFGVVGESGVGKTVLALTILKLLAVPPGVISRGQILFHHEDLLAKKEKEMQKIRGKKISLIFQDPMSTLNPVFTVGEQITEVIRHHQGLNKKEAAKKAGEMLDLVKLPDAGDIMKKYPHELSGGQRQRVIIAIALSCGAELMIADEPTRNLDVTIQAGILRLIKDLQRQLNITIIFIANNLGLVSAVCERVAILYRGKIVEMGTVEEVLHKPLHPYTAAFINAIPKKDEQLMERKHFSSHDEEADSQTCPYYHVCAEKKEECKLKAVKLELVMGTHYASCLKAGKEVR</sequence>
<dbReference type="PANTHER" id="PTHR43297:SF2">
    <property type="entry name" value="DIPEPTIDE TRANSPORT ATP-BINDING PROTEIN DPPD"/>
    <property type="match status" value="1"/>
</dbReference>
<dbReference type="InterPro" id="IPR027417">
    <property type="entry name" value="P-loop_NTPase"/>
</dbReference>
<gene>
    <name evidence="9" type="ORF">DCMF_07505</name>
</gene>
<keyword evidence="4" id="KW-1003">Cell membrane</keyword>
<dbReference type="RefSeq" id="WP_148133859.1">
    <property type="nucleotide sequence ID" value="NZ_CP017634.1"/>
</dbReference>
<dbReference type="GO" id="GO:0016887">
    <property type="term" value="F:ATP hydrolysis activity"/>
    <property type="evidence" value="ECO:0007669"/>
    <property type="project" value="InterPro"/>
</dbReference>
<dbReference type="InterPro" id="IPR003439">
    <property type="entry name" value="ABC_transporter-like_ATP-bd"/>
</dbReference>
<dbReference type="GO" id="GO:0005524">
    <property type="term" value="F:ATP binding"/>
    <property type="evidence" value="ECO:0007669"/>
    <property type="project" value="UniProtKB-KW"/>
</dbReference>
<evidence type="ECO:0000256" key="5">
    <source>
        <dbReference type="ARBA" id="ARBA00022741"/>
    </source>
</evidence>
<evidence type="ECO:0000256" key="6">
    <source>
        <dbReference type="ARBA" id="ARBA00022840"/>
    </source>
</evidence>
<comment type="similarity">
    <text evidence="2">Belongs to the ABC transporter superfamily.</text>
</comment>
<dbReference type="PROSITE" id="PS00211">
    <property type="entry name" value="ABC_TRANSPORTER_1"/>
    <property type="match status" value="1"/>
</dbReference>
<accession>A0A3G1KRB1</accession>